<dbReference type="PANTHER" id="PTHR43776">
    <property type="entry name" value="TRANSPORT ATP-BINDING PROTEIN"/>
    <property type="match status" value="1"/>
</dbReference>
<dbReference type="PROSITE" id="PS00211">
    <property type="entry name" value="ABC_TRANSPORTER_1"/>
    <property type="match status" value="2"/>
</dbReference>
<dbReference type="STRING" id="92947.BVG79_01026"/>
<evidence type="ECO:0000256" key="1">
    <source>
        <dbReference type="ARBA" id="ARBA00004417"/>
    </source>
</evidence>
<evidence type="ECO:0000313" key="7">
    <source>
        <dbReference type="Proteomes" id="UP000242447"/>
    </source>
</evidence>
<dbReference type="Gene3D" id="3.40.50.300">
    <property type="entry name" value="P-loop containing nucleotide triphosphate hydrolases"/>
    <property type="match status" value="2"/>
</dbReference>
<feature type="domain" description="ABC transporter" evidence="5">
    <location>
        <begin position="12"/>
        <end position="260"/>
    </location>
</feature>
<keyword evidence="7" id="KW-1185">Reference proteome</keyword>
<dbReference type="InterPro" id="IPR017871">
    <property type="entry name" value="ABC_transporter-like_CS"/>
</dbReference>
<name>A0A1W6NYQ1_9RHOB</name>
<comment type="subcellular location">
    <subcellularLocation>
        <location evidence="1">Cell inner membrane</location>
        <topology evidence="1">Peripheral membrane protein</topology>
    </subcellularLocation>
</comment>
<dbReference type="PANTHER" id="PTHR43776:SF8">
    <property type="entry name" value="ABC TRANSPORTER, ATP-BINDING PROTEIN"/>
    <property type="match status" value="1"/>
</dbReference>
<dbReference type="Pfam" id="PF00005">
    <property type="entry name" value="ABC_tran"/>
    <property type="match status" value="2"/>
</dbReference>
<proteinExistence type="predicted"/>
<feature type="domain" description="ABC transporter" evidence="5">
    <location>
        <begin position="284"/>
        <end position="528"/>
    </location>
</feature>
<dbReference type="RefSeq" id="WP_085785935.1">
    <property type="nucleotide sequence ID" value="NZ_CP019937.1"/>
</dbReference>
<dbReference type="NCBIfam" id="NF008453">
    <property type="entry name" value="PRK11308.1"/>
    <property type="match status" value="2"/>
</dbReference>
<dbReference type="InterPro" id="IPR003439">
    <property type="entry name" value="ABC_transporter-like_ATP-bd"/>
</dbReference>
<keyword evidence="2" id="KW-0813">Transport</keyword>
<protein>
    <submittedName>
        <fullName evidence="6">Nickel-transporting ATPase</fullName>
    </submittedName>
</protein>
<gene>
    <name evidence="6" type="primary">ddpD</name>
    <name evidence="6" type="ORF">BVG79_01026</name>
</gene>
<keyword evidence="4" id="KW-0067">ATP-binding</keyword>
<dbReference type="GO" id="GO:0016887">
    <property type="term" value="F:ATP hydrolysis activity"/>
    <property type="evidence" value="ECO:0007669"/>
    <property type="project" value="InterPro"/>
</dbReference>
<dbReference type="InterPro" id="IPR050319">
    <property type="entry name" value="ABC_transp_ATP-bind"/>
</dbReference>
<dbReference type="GO" id="GO:0055085">
    <property type="term" value="P:transmembrane transport"/>
    <property type="evidence" value="ECO:0007669"/>
    <property type="project" value="UniProtKB-ARBA"/>
</dbReference>
<dbReference type="PROSITE" id="PS50893">
    <property type="entry name" value="ABC_TRANSPORTER_2"/>
    <property type="match status" value="2"/>
</dbReference>
<evidence type="ECO:0000313" key="6">
    <source>
        <dbReference type="EMBL" id="ARO14372.1"/>
    </source>
</evidence>
<sequence length="543" mass="58758">MNTRENTPLLDVRNLNISYRQGQTTKTVVRDVSFSIAAGETVALVGESGSGKSTTAQSIIGLLPPNGRIETGTITLNGTDIAGWSGKRMDTVRGKHISLIPQDPASSLNPVRTIGAQIGEVFRLHGEKDRQLIETQVVELLDKVGLTQPQMRLKQYPHELSGGMRQRVLIAMAVALRPQLIIADEPTSALDVTVQRRILDLIDALRAEYGTAMLLVTHDLNMAADRADRVIVLKGGEIQEDGPAARVLSAPTSAYTKQLLADAPSLAPATARAPIAAGTAKNIIEVHDLVVDFPLDGGKLYRAVDHVSFSVARGTTHALVGESGSGKTTTARHIMGLGRVTGGTIRVLGQDLATLTKAQRRLHTRKVQMIYQSPYNSIDPRQTMFKVIEEPLLNFDPISPDVRRKMVEDIADRVQLPRAILAATSANLSGGQRQRVAIARALILNPEVLVLDEAVSALDVTVQAQILALLETLQRALNLTYVFVSHDLSVVRQIADTVSVLHHGKQVDFGPVERVFTAPQGEHTRDLIQSIPGRTRALADPVA</sequence>
<evidence type="ECO:0000256" key="2">
    <source>
        <dbReference type="ARBA" id="ARBA00022448"/>
    </source>
</evidence>
<reference evidence="6 7" key="1">
    <citation type="submission" date="2017-02" db="EMBL/GenBank/DDBJ databases">
        <title>Ketogulonicigenium robustum SPU B003 Genome sequencing and assembly.</title>
        <authorList>
            <person name="Li Y."/>
            <person name="Liu L."/>
            <person name="Wang C."/>
            <person name="Zhang M."/>
            <person name="Zhang T."/>
            <person name="Zhang Y."/>
        </authorList>
    </citation>
    <scope>NUCLEOTIDE SEQUENCE [LARGE SCALE GENOMIC DNA]</scope>
    <source>
        <strain evidence="6 7">SPU_B003</strain>
    </source>
</reference>
<dbReference type="SMART" id="SM00382">
    <property type="entry name" value="AAA"/>
    <property type="match status" value="2"/>
</dbReference>
<dbReference type="OrthoDB" id="9802264at2"/>
<accession>A0A1W6NYQ1</accession>
<evidence type="ECO:0000256" key="3">
    <source>
        <dbReference type="ARBA" id="ARBA00022741"/>
    </source>
</evidence>
<dbReference type="SUPFAM" id="SSF52540">
    <property type="entry name" value="P-loop containing nucleoside triphosphate hydrolases"/>
    <property type="match status" value="2"/>
</dbReference>
<dbReference type="InterPro" id="IPR003593">
    <property type="entry name" value="AAA+_ATPase"/>
</dbReference>
<dbReference type="CDD" id="cd03257">
    <property type="entry name" value="ABC_NikE_OppD_transporters"/>
    <property type="match status" value="2"/>
</dbReference>
<keyword evidence="3" id="KW-0547">Nucleotide-binding</keyword>
<evidence type="ECO:0000256" key="4">
    <source>
        <dbReference type="ARBA" id="ARBA00022840"/>
    </source>
</evidence>
<dbReference type="Proteomes" id="UP000242447">
    <property type="component" value="Chromosome"/>
</dbReference>
<dbReference type="InterPro" id="IPR027417">
    <property type="entry name" value="P-loop_NTPase"/>
</dbReference>
<dbReference type="EMBL" id="CP019937">
    <property type="protein sequence ID" value="ARO14372.1"/>
    <property type="molecule type" value="Genomic_DNA"/>
</dbReference>
<dbReference type="AlphaFoldDB" id="A0A1W6NYQ1"/>
<dbReference type="GO" id="GO:0005524">
    <property type="term" value="F:ATP binding"/>
    <property type="evidence" value="ECO:0007669"/>
    <property type="project" value="UniProtKB-KW"/>
</dbReference>
<dbReference type="NCBIfam" id="NF007739">
    <property type="entry name" value="PRK10419.1"/>
    <property type="match status" value="2"/>
</dbReference>
<dbReference type="GO" id="GO:0005886">
    <property type="term" value="C:plasma membrane"/>
    <property type="evidence" value="ECO:0007669"/>
    <property type="project" value="UniProtKB-SubCell"/>
</dbReference>
<organism evidence="6 7">
    <name type="scientific">Ketogulonicigenium robustum</name>
    <dbReference type="NCBI Taxonomy" id="92947"/>
    <lineage>
        <taxon>Bacteria</taxon>
        <taxon>Pseudomonadati</taxon>
        <taxon>Pseudomonadota</taxon>
        <taxon>Alphaproteobacteria</taxon>
        <taxon>Rhodobacterales</taxon>
        <taxon>Roseobacteraceae</taxon>
        <taxon>Ketogulonicigenium</taxon>
    </lineage>
</organism>
<dbReference type="FunFam" id="3.40.50.300:FF:000016">
    <property type="entry name" value="Oligopeptide ABC transporter ATP-binding component"/>
    <property type="match status" value="1"/>
</dbReference>
<evidence type="ECO:0000259" key="5">
    <source>
        <dbReference type="PROSITE" id="PS50893"/>
    </source>
</evidence>
<dbReference type="KEGG" id="kro:BVG79_01026"/>